<dbReference type="SUPFAM" id="SSF57667">
    <property type="entry name" value="beta-beta-alpha zinc fingers"/>
    <property type="match status" value="2"/>
</dbReference>
<keyword evidence="8" id="KW-1185">Reference proteome</keyword>
<dbReference type="SMART" id="SM00355">
    <property type="entry name" value="ZnF_C2H2"/>
    <property type="match status" value="3"/>
</dbReference>
<gene>
    <name evidence="7" type="ORF">AAFF_G00005540</name>
</gene>
<keyword evidence="1" id="KW-0479">Metal-binding</keyword>
<organism evidence="7 8">
    <name type="scientific">Aldrovandia affinis</name>
    <dbReference type="NCBI Taxonomy" id="143900"/>
    <lineage>
        <taxon>Eukaryota</taxon>
        <taxon>Metazoa</taxon>
        <taxon>Chordata</taxon>
        <taxon>Craniata</taxon>
        <taxon>Vertebrata</taxon>
        <taxon>Euteleostomi</taxon>
        <taxon>Actinopterygii</taxon>
        <taxon>Neopterygii</taxon>
        <taxon>Teleostei</taxon>
        <taxon>Notacanthiformes</taxon>
        <taxon>Halosauridae</taxon>
        <taxon>Aldrovandia</taxon>
    </lineage>
</organism>
<keyword evidence="4" id="KW-0862">Zinc</keyword>
<evidence type="ECO:0000313" key="7">
    <source>
        <dbReference type="EMBL" id="KAJ8419055.1"/>
    </source>
</evidence>
<reference evidence="7" key="1">
    <citation type="journal article" date="2023" name="Science">
        <title>Genome structures resolve the early diversification of teleost fishes.</title>
        <authorList>
            <person name="Parey E."/>
            <person name="Louis A."/>
            <person name="Montfort J."/>
            <person name="Bouchez O."/>
            <person name="Roques C."/>
            <person name="Iampietro C."/>
            <person name="Lluch J."/>
            <person name="Castinel A."/>
            <person name="Donnadieu C."/>
            <person name="Desvignes T."/>
            <person name="Floi Bucao C."/>
            <person name="Jouanno E."/>
            <person name="Wen M."/>
            <person name="Mejri S."/>
            <person name="Dirks R."/>
            <person name="Jansen H."/>
            <person name="Henkel C."/>
            <person name="Chen W.J."/>
            <person name="Zahm M."/>
            <person name="Cabau C."/>
            <person name="Klopp C."/>
            <person name="Thompson A.W."/>
            <person name="Robinson-Rechavi M."/>
            <person name="Braasch I."/>
            <person name="Lecointre G."/>
            <person name="Bobe J."/>
            <person name="Postlethwait J.H."/>
            <person name="Berthelot C."/>
            <person name="Roest Crollius H."/>
            <person name="Guiguen Y."/>
        </authorList>
    </citation>
    <scope>NUCLEOTIDE SEQUENCE</scope>
    <source>
        <strain evidence="7">NC1722</strain>
    </source>
</reference>
<dbReference type="Pfam" id="PF00096">
    <property type="entry name" value="zf-C2H2"/>
    <property type="match status" value="3"/>
</dbReference>
<evidence type="ECO:0000256" key="4">
    <source>
        <dbReference type="ARBA" id="ARBA00022833"/>
    </source>
</evidence>
<sequence length="243" mass="28552">MVDFDSYEGRSRFVIVVCLPFGDSDDKRTLSSAPDAQYLHRGRYVLCSSWNETSKQRLIERPRNFIMEMRVKTEVDECVISETDCGFYEHDTVVMKSEAETHFDITAESEYSRCCRRTVKVKLEYPEDDFTLSADSSRISVEIHQELRENKKNTKTKKELDAKVFHCDICGKNIKNMQSFQDHQRMHSGERPDDCGKSFAHRSTFLQHQSMHQNNRQFHCLQCNRGFNYSSNLAKHVRVKHFQ</sequence>
<evidence type="ECO:0000256" key="3">
    <source>
        <dbReference type="ARBA" id="ARBA00022771"/>
    </source>
</evidence>
<dbReference type="InterPro" id="IPR013087">
    <property type="entry name" value="Znf_C2H2_type"/>
</dbReference>
<protein>
    <recommendedName>
        <fullName evidence="6">C2H2-type domain-containing protein</fullName>
    </recommendedName>
</protein>
<dbReference type="PANTHER" id="PTHR23226">
    <property type="entry name" value="ZINC FINGER AND SCAN DOMAIN-CONTAINING"/>
    <property type="match status" value="1"/>
</dbReference>
<dbReference type="Gene3D" id="3.30.160.60">
    <property type="entry name" value="Classic Zinc Finger"/>
    <property type="match status" value="2"/>
</dbReference>
<keyword evidence="2" id="KW-0677">Repeat</keyword>
<dbReference type="AlphaFoldDB" id="A0AAD7X3T4"/>
<feature type="domain" description="C2H2-type" evidence="6">
    <location>
        <begin position="193"/>
        <end position="217"/>
    </location>
</feature>
<dbReference type="PROSITE" id="PS50157">
    <property type="entry name" value="ZINC_FINGER_C2H2_2"/>
    <property type="match status" value="3"/>
</dbReference>
<evidence type="ECO:0000256" key="1">
    <source>
        <dbReference type="ARBA" id="ARBA00022723"/>
    </source>
</evidence>
<evidence type="ECO:0000256" key="5">
    <source>
        <dbReference type="PROSITE-ProRule" id="PRU00042"/>
    </source>
</evidence>
<dbReference type="EMBL" id="JAINUG010000001">
    <property type="protein sequence ID" value="KAJ8419055.1"/>
    <property type="molecule type" value="Genomic_DNA"/>
</dbReference>
<comment type="caution">
    <text evidence="7">The sequence shown here is derived from an EMBL/GenBank/DDBJ whole genome shotgun (WGS) entry which is preliminary data.</text>
</comment>
<proteinExistence type="predicted"/>
<evidence type="ECO:0000256" key="2">
    <source>
        <dbReference type="ARBA" id="ARBA00022737"/>
    </source>
</evidence>
<evidence type="ECO:0000259" key="6">
    <source>
        <dbReference type="PROSITE" id="PS50157"/>
    </source>
</evidence>
<feature type="domain" description="C2H2-type" evidence="6">
    <location>
        <begin position="218"/>
        <end position="243"/>
    </location>
</feature>
<accession>A0AAD7X3T4</accession>
<feature type="domain" description="C2H2-type" evidence="6">
    <location>
        <begin position="165"/>
        <end position="192"/>
    </location>
</feature>
<keyword evidence="3 5" id="KW-0863">Zinc-finger</keyword>
<dbReference type="PROSITE" id="PS00028">
    <property type="entry name" value="ZINC_FINGER_C2H2_1"/>
    <property type="match status" value="2"/>
</dbReference>
<evidence type="ECO:0000313" key="8">
    <source>
        <dbReference type="Proteomes" id="UP001221898"/>
    </source>
</evidence>
<dbReference type="InterPro" id="IPR036236">
    <property type="entry name" value="Znf_C2H2_sf"/>
</dbReference>
<name>A0AAD7X3T4_9TELE</name>
<dbReference type="Proteomes" id="UP001221898">
    <property type="component" value="Unassembled WGS sequence"/>
</dbReference>
<dbReference type="GO" id="GO:0008270">
    <property type="term" value="F:zinc ion binding"/>
    <property type="evidence" value="ECO:0007669"/>
    <property type="project" value="UniProtKB-KW"/>
</dbReference>